<sequence>MPRNFALETNGSLLQKLPFSPDTGLRKEMPEKPSHGQVARILLVHADPDQRGARTVEPQLTPFPDTTFVSANTIQLAEKPAIQNKCGPFSGFGATSTGSAQPMESRP</sequence>
<protein>
    <submittedName>
        <fullName evidence="2">Uncharacterized protein</fullName>
    </submittedName>
</protein>
<evidence type="ECO:0000256" key="1">
    <source>
        <dbReference type="SAM" id="MobiDB-lite"/>
    </source>
</evidence>
<dbReference type="RefSeq" id="WP_186740402.1">
    <property type="nucleotide sequence ID" value="NZ_CP060394.1"/>
</dbReference>
<feature type="compositionally biased region" description="Polar residues" evidence="1">
    <location>
        <begin position="93"/>
        <end position="107"/>
    </location>
</feature>
<feature type="compositionally biased region" description="Basic and acidic residues" evidence="1">
    <location>
        <begin position="24"/>
        <end position="34"/>
    </location>
</feature>
<organism evidence="2 3">
    <name type="scientific">Alloacidobacterium dinghuense</name>
    <dbReference type="NCBI Taxonomy" id="2763107"/>
    <lineage>
        <taxon>Bacteria</taxon>
        <taxon>Pseudomonadati</taxon>
        <taxon>Acidobacteriota</taxon>
        <taxon>Terriglobia</taxon>
        <taxon>Terriglobales</taxon>
        <taxon>Acidobacteriaceae</taxon>
        <taxon>Alloacidobacterium</taxon>
    </lineage>
</organism>
<keyword evidence="3" id="KW-1185">Reference proteome</keyword>
<feature type="region of interest" description="Disordered" evidence="1">
    <location>
        <begin position="16"/>
        <end position="35"/>
    </location>
</feature>
<dbReference type="Proteomes" id="UP000515312">
    <property type="component" value="Chromosome"/>
</dbReference>
<dbReference type="EMBL" id="CP060394">
    <property type="protein sequence ID" value="QNI30478.1"/>
    <property type="molecule type" value="Genomic_DNA"/>
</dbReference>
<reference evidence="2 3" key="1">
    <citation type="submission" date="2020-08" db="EMBL/GenBank/DDBJ databases">
        <title>Edaphobacter telluris sp. nov. and Acidobacterium dinghuensis sp. nov., two acidobacteria isolated from forest soil.</title>
        <authorList>
            <person name="Fu J."/>
            <person name="Qiu L."/>
        </authorList>
    </citation>
    <scope>NUCLEOTIDE SEQUENCE [LARGE SCALE GENOMIC DNA]</scope>
    <source>
        <strain evidence="2">4Y35</strain>
    </source>
</reference>
<gene>
    <name evidence="2" type="ORF">H7849_15105</name>
</gene>
<accession>A0A7G8BD58</accession>
<proteinExistence type="predicted"/>
<dbReference type="KEGG" id="adin:H7849_15105"/>
<name>A0A7G8BD58_9BACT</name>
<dbReference type="AlphaFoldDB" id="A0A7G8BD58"/>
<evidence type="ECO:0000313" key="2">
    <source>
        <dbReference type="EMBL" id="QNI30478.1"/>
    </source>
</evidence>
<evidence type="ECO:0000313" key="3">
    <source>
        <dbReference type="Proteomes" id="UP000515312"/>
    </source>
</evidence>
<feature type="region of interest" description="Disordered" evidence="1">
    <location>
        <begin position="85"/>
        <end position="107"/>
    </location>
</feature>